<dbReference type="PANTHER" id="PTHR10622">
    <property type="entry name" value="HET DOMAIN-CONTAINING PROTEIN"/>
    <property type="match status" value="1"/>
</dbReference>
<dbReference type="Proteomes" id="UP001595075">
    <property type="component" value="Unassembled WGS sequence"/>
</dbReference>
<accession>A0ABR4CEL2</accession>
<protein>
    <submittedName>
        <fullName evidence="1">Uncharacterized protein</fullName>
    </submittedName>
</protein>
<name>A0ABR4CEL2_9HELO</name>
<dbReference type="PANTHER" id="PTHR10622:SF10">
    <property type="entry name" value="HET DOMAIN-CONTAINING PROTEIN"/>
    <property type="match status" value="1"/>
</dbReference>
<comment type="caution">
    <text evidence="1">The sequence shown here is derived from an EMBL/GenBank/DDBJ whole genome shotgun (WGS) entry which is preliminary data.</text>
</comment>
<evidence type="ECO:0000313" key="2">
    <source>
        <dbReference type="Proteomes" id="UP001595075"/>
    </source>
</evidence>
<organism evidence="1 2">
    <name type="scientific">Oculimacula yallundae</name>
    <dbReference type="NCBI Taxonomy" id="86028"/>
    <lineage>
        <taxon>Eukaryota</taxon>
        <taxon>Fungi</taxon>
        <taxon>Dikarya</taxon>
        <taxon>Ascomycota</taxon>
        <taxon>Pezizomycotina</taxon>
        <taxon>Leotiomycetes</taxon>
        <taxon>Helotiales</taxon>
        <taxon>Ploettnerulaceae</taxon>
        <taxon>Oculimacula</taxon>
    </lineage>
</organism>
<keyword evidence="2" id="KW-1185">Reference proteome</keyword>
<proteinExistence type="predicted"/>
<dbReference type="EMBL" id="JAZHXI010000010">
    <property type="protein sequence ID" value="KAL2067538.1"/>
    <property type="molecule type" value="Genomic_DNA"/>
</dbReference>
<evidence type="ECO:0000313" key="1">
    <source>
        <dbReference type="EMBL" id="KAL2067538.1"/>
    </source>
</evidence>
<gene>
    <name evidence="1" type="ORF">VTL71DRAFT_1963</name>
</gene>
<reference evidence="1 2" key="1">
    <citation type="journal article" date="2024" name="Commun. Biol.">
        <title>Comparative genomic analysis of thermophilic fungi reveals convergent evolutionary adaptations and gene losses.</title>
        <authorList>
            <person name="Steindorff A.S."/>
            <person name="Aguilar-Pontes M.V."/>
            <person name="Robinson A.J."/>
            <person name="Andreopoulos B."/>
            <person name="LaButti K."/>
            <person name="Kuo A."/>
            <person name="Mondo S."/>
            <person name="Riley R."/>
            <person name="Otillar R."/>
            <person name="Haridas S."/>
            <person name="Lipzen A."/>
            <person name="Grimwood J."/>
            <person name="Schmutz J."/>
            <person name="Clum A."/>
            <person name="Reid I.D."/>
            <person name="Moisan M.C."/>
            <person name="Butler G."/>
            <person name="Nguyen T.T.M."/>
            <person name="Dewar K."/>
            <person name="Conant G."/>
            <person name="Drula E."/>
            <person name="Henrissat B."/>
            <person name="Hansel C."/>
            <person name="Singer S."/>
            <person name="Hutchinson M.I."/>
            <person name="de Vries R.P."/>
            <person name="Natvig D.O."/>
            <person name="Powell A.J."/>
            <person name="Tsang A."/>
            <person name="Grigoriev I.V."/>
        </authorList>
    </citation>
    <scope>NUCLEOTIDE SEQUENCE [LARGE SCALE GENOMIC DNA]</scope>
    <source>
        <strain evidence="1 2">CBS 494.80</strain>
    </source>
</reference>
<sequence>MRLIDSSSYELHEFYEKQIPRYAILSHRWEEDGEVSFQDLSAGRGPEMREAINSMFEWYRRAEVCYAYLSDVDSSIFLKSAVEQDFKRSAWFTRGWTLQELLAPQWVEFYDINWQEIGTKSSLAPLIKSITGISHLFNYADASIAQKMCWASLRQTTRVEDQAYCLLGIFGVHMPPLYGEGANAFHRLQLEIISQSDDESIFAWEGRSNVIAGLLASSPRQFQFSGSVVRLGFDQTNPHMKRQPYSMTNQGLRLELLLRQTSGKPLAYGKRSKRTFVAPLNCAWESEDAGFLSFVGLPLCRDFYDAELPLDGLRNWFRQGKLEKFNNLDAGSLENKTIFAEILKTVPVFSRPQCVVVKLSSPWEPPFTVRRRIEPHSDAIWSSDRSEGEVLKSFYKGDEIGALIYQDQDSAFAVVLGSSSFVFWIDIIVEPETLNELDISPQKLLASFERPGTSRGAGDRILKKLSDGRVVSAQTKKELCAATYRFVVDVAISQSGKAKPGDLQFSQFHNGELNLGGGFW</sequence>